<keyword evidence="5" id="KW-0802">TPR repeat</keyword>
<keyword evidence="3 6" id="KW-1133">Transmembrane helix</keyword>
<dbReference type="InterPro" id="IPR051533">
    <property type="entry name" value="WaaL-like"/>
</dbReference>
<feature type="transmembrane region" description="Helical" evidence="6">
    <location>
        <begin position="72"/>
        <end position="92"/>
    </location>
</feature>
<gene>
    <name evidence="8" type="ORF">Tfer_3267</name>
</gene>
<dbReference type="PANTHER" id="PTHR37422:SF13">
    <property type="entry name" value="LIPOPOLYSACCHARIDE BIOSYNTHESIS PROTEIN PA4999-RELATED"/>
    <property type="match status" value="1"/>
</dbReference>
<feature type="transmembrane region" description="Helical" evidence="6">
    <location>
        <begin position="42"/>
        <end position="60"/>
    </location>
</feature>
<dbReference type="Proteomes" id="UP000037175">
    <property type="component" value="Unassembled WGS sequence"/>
</dbReference>
<dbReference type="GO" id="GO:0016020">
    <property type="term" value="C:membrane"/>
    <property type="evidence" value="ECO:0007669"/>
    <property type="project" value="UniProtKB-SubCell"/>
</dbReference>
<dbReference type="InterPro" id="IPR011990">
    <property type="entry name" value="TPR-like_helical_dom_sf"/>
</dbReference>
<feature type="transmembrane region" description="Helical" evidence="6">
    <location>
        <begin position="393"/>
        <end position="421"/>
    </location>
</feature>
<evidence type="ECO:0000259" key="7">
    <source>
        <dbReference type="Pfam" id="PF04932"/>
    </source>
</evidence>
<dbReference type="Gene3D" id="1.25.40.10">
    <property type="entry name" value="Tetratricopeptide repeat domain"/>
    <property type="match status" value="1"/>
</dbReference>
<feature type="transmembrane region" description="Helical" evidence="6">
    <location>
        <begin position="168"/>
        <end position="186"/>
    </location>
</feature>
<evidence type="ECO:0000256" key="5">
    <source>
        <dbReference type="PROSITE-ProRule" id="PRU00339"/>
    </source>
</evidence>
<name>A0A0L6VXY8_9FIRM</name>
<comment type="subcellular location">
    <subcellularLocation>
        <location evidence="1">Membrane</location>
        <topology evidence="1">Multi-pass membrane protein</topology>
    </subcellularLocation>
</comment>
<keyword evidence="4 6" id="KW-0472">Membrane</keyword>
<dbReference type="SUPFAM" id="SSF48452">
    <property type="entry name" value="TPR-like"/>
    <property type="match status" value="1"/>
</dbReference>
<evidence type="ECO:0000256" key="3">
    <source>
        <dbReference type="ARBA" id="ARBA00022989"/>
    </source>
</evidence>
<dbReference type="InterPro" id="IPR007016">
    <property type="entry name" value="O-antigen_ligase-rel_domated"/>
</dbReference>
<feature type="transmembrane region" description="Helical" evidence="6">
    <location>
        <begin position="308"/>
        <end position="325"/>
    </location>
</feature>
<feature type="transmembrane region" description="Helical" evidence="6">
    <location>
        <begin position="193"/>
        <end position="211"/>
    </location>
</feature>
<feature type="transmembrane region" description="Helical" evidence="6">
    <location>
        <begin position="242"/>
        <end position="261"/>
    </location>
</feature>
<keyword evidence="2 6" id="KW-0812">Transmembrane</keyword>
<evidence type="ECO:0000256" key="2">
    <source>
        <dbReference type="ARBA" id="ARBA00022692"/>
    </source>
</evidence>
<protein>
    <submittedName>
        <fullName evidence="8">O-antigen polymerase</fullName>
    </submittedName>
</protein>
<evidence type="ECO:0000256" key="1">
    <source>
        <dbReference type="ARBA" id="ARBA00004141"/>
    </source>
</evidence>
<reference evidence="9" key="1">
    <citation type="submission" date="2015-07" db="EMBL/GenBank/DDBJ databases">
        <title>Complete Genome of Thermincola ferriacetica strain Z-0001T.</title>
        <authorList>
            <person name="Lusk B."/>
            <person name="Badalamenti J.P."/>
            <person name="Parameswaran P."/>
            <person name="Bond D.R."/>
            <person name="Torres C.I."/>
        </authorList>
    </citation>
    <scope>NUCLEOTIDE SEQUENCE [LARGE SCALE GENOMIC DNA]</scope>
    <source>
        <strain evidence="9">Z-0001</strain>
    </source>
</reference>
<feature type="transmembrane region" description="Helical" evidence="6">
    <location>
        <begin position="497"/>
        <end position="519"/>
    </location>
</feature>
<feature type="domain" description="O-antigen ligase-related" evidence="7">
    <location>
        <begin position="298"/>
        <end position="409"/>
    </location>
</feature>
<sequence>MVRKKGFHLNKSKLETLTLATLGLLLFVAPFFRGLYFTKDMLYAQVYIGLATFGFVIFAIKEGVHRRFFPVGLIDWGVFVLIVAYFASLATALKPGEALISAFKMLSFGLVYFIISRVIKSREKIILFGLIIYLSGVIVALIGIGAYSGWWSFKDAVFQSRICSTLQYPNALGAYLSSILILGYFLNIQTEKPILKALTSAGNVILLMTFIGTQSRGAMLIFPVAVIIWLLGLKKRYRHQGWFTVAINLVISLIFSILFFAENQLGAITSVVLLFIGITAGFSAPYLLEKYKERYAGLLQNKKKALQALGLMGVILIAVVLFTQLDARGIFARFTSEGGISSSRNLIEREYFYKDALKIVSDYPLLGVGGGGWESIYHKYQSYWYLTRHVHNYYLQTIVETGVVGLAGVLILFAGLAAATYRTINVKELSEGYYLLFWSLVCILLPLLIHNVIDVNMAFGSIALTFWTLIAFLRGVSYEFLGFKRPNNMALAKSVTVFLGVGALAVSIISVLVLTGINLDNKATRLVNKKDFVGAEKQLIRARSVDPLSAINAAHLAQVNYVLAGINGVDLPRLQKALTYINEATRLDKGNTELLTIKANIIFDIGDYEKGLQVLEEAIGLAPWNSELYERIAYFYLEGGKYYLNGGDKQKAEKFFKQVIAIPDRIKSQKAKLTPEIQKLWVNGPVIDINQQVQEYVKEAQALFIKLTVPKTNKPKKKEF</sequence>
<dbReference type="InterPro" id="IPR019734">
    <property type="entry name" value="TPR_rpt"/>
</dbReference>
<feature type="transmembrane region" description="Helical" evidence="6">
    <location>
        <begin position="217"/>
        <end position="233"/>
    </location>
</feature>
<dbReference type="PANTHER" id="PTHR37422">
    <property type="entry name" value="TEICHURONIC ACID BIOSYNTHESIS PROTEIN TUAE"/>
    <property type="match status" value="1"/>
</dbReference>
<feature type="repeat" description="TPR" evidence="5">
    <location>
        <begin position="592"/>
        <end position="625"/>
    </location>
</feature>
<evidence type="ECO:0000313" key="8">
    <source>
        <dbReference type="EMBL" id="KNZ68197.1"/>
    </source>
</evidence>
<feature type="transmembrane region" description="Helical" evidence="6">
    <location>
        <begin position="433"/>
        <end position="453"/>
    </location>
</feature>
<dbReference type="PROSITE" id="PS50005">
    <property type="entry name" value="TPR"/>
    <property type="match status" value="1"/>
</dbReference>
<evidence type="ECO:0000313" key="9">
    <source>
        <dbReference type="Proteomes" id="UP000037175"/>
    </source>
</evidence>
<organism evidence="8 9">
    <name type="scientific">Thermincola ferriacetica</name>
    <dbReference type="NCBI Taxonomy" id="281456"/>
    <lineage>
        <taxon>Bacteria</taxon>
        <taxon>Bacillati</taxon>
        <taxon>Bacillota</taxon>
        <taxon>Clostridia</taxon>
        <taxon>Eubacteriales</taxon>
        <taxon>Thermincolaceae</taxon>
        <taxon>Thermincola</taxon>
    </lineage>
</organism>
<evidence type="ECO:0000256" key="6">
    <source>
        <dbReference type="SAM" id="Phobius"/>
    </source>
</evidence>
<keyword evidence="9" id="KW-1185">Reference proteome</keyword>
<feature type="transmembrane region" description="Helical" evidence="6">
    <location>
        <begin position="127"/>
        <end position="148"/>
    </location>
</feature>
<evidence type="ECO:0000256" key="4">
    <source>
        <dbReference type="ARBA" id="ARBA00023136"/>
    </source>
</evidence>
<proteinExistence type="predicted"/>
<comment type="caution">
    <text evidence="8">The sequence shown here is derived from an EMBL/GenBank/DDBJ whole genome shotgun (WGS) entry which is preliminary data.</text>
</comment>
<feature type="transmembrane region" description="Helical" evidence="6">
    <location>
        <begin position="459"/>
        <end position="476"/>
    </location>
</feature>
<feature type="transmembrane region" description="Helical" evidence="6">
    <location>
        <begin position="267"/>
        <end position="288"/>
    </location>
</feature>
<feature type="transmembrane region" description="Helical" evidence="6">
    <location>
        <begin position="16"/>
        <end position="36"/>
    </location>
</feature>
<dbReference type="Pfam" id="PF04932">
    <property type="entry name" value="Wzy_C"/>
    <property type="match status" value="1"/>
</dbReference>
<dbReference type="AlphaFoldDB" id="A0A0L6VXY8"/>
<dbReference type="EMBL" id="LGTE01000046">
    <property type="protein sequence ID" value="KNZ68197.1"/>
    <property type="molecule type" value="Genomic_DNA"/>
</dbReference>
<accession>A0A0L6VXY8</accession>
<feature type="transmembrane region" description="Helical" evidence="6">
    <location>
        <begin position="98"/>
        <end position="115"/>
    </location>
</feature>